<reference evidence="1 2" key="1">
    <citation type="submission" date="2019-07" db="EMBL/GenBank/DDBJ databases">
        <title>Whole genome shotgun sequence of Segetibacter aerophilus NBRC 106135.</title>
        <authorList>
            <person name="Hosoyama A."/>
            <person name="Uohara A."/>
            <person name="Ohji S."/>
            <person name="Ichikawa N."/>
        </authorList>
    </citation>
    <scope>NUCLEOTIDE SEQUENCE [LARGE SCALE GENOMIC DNA]</scope>
    <source>
        <strain evidence="1 2">NBRC 106135</strain>
    </source>
</reference>
<evidence type="ECO:0000313" key="2">
    <source>
        <dbReference type="Proteomes" id="UP000321513"/>
    </source>
</evidence>
<name>A0A512BA40_9BACT</name>
<dbReference type="EMBL" id="BJYT01000004">
    <property type="protein sequence ID" value="GEO08835.1"/>
    <property type="molecule type" value="Genomic_DNA"/>
</dbReference>
<dbReference type="Proteomes" id="UP000321513">
    <property type="component" value="Unassembled WGS sequence"/>
</dbReference>
<keyword evidence="2" id="KW-1185">Reference proteome</keyword>
<accession>A0A512BA40</accession>
<dbReference type="AlphaFoldDB" id="A0A512BA40"/>
<evidence type="ECO:0000313" key="1">
    <source>
        <dbReference type="EMBL" id="GEO08835.1"/>
    </source>
</evidence>
<protein>
    <submittedName>
        <fullName evidence="1">Uncharacterized protein</fullName>
    </submittedName>
</protein>
<sequence>MWVAWLITPNKKMVVAIIDKTESVREGRQHLSLTWVLNNEKYSKTHKKLYDVSNDYYGFYPTKKSEFKIKGLERFSSSQLEQLSNDCDVAYYADTYGIYNKDWAEQNNLPERGAGMIYGGMSQQDIDFLKKVKSKKKLVISEYNILESPTTAEIRKQFENLYGFKWSGWTCRYFDSFDPSENKDLPSWVVNNYKVRNAGKWPFTKSGLAFVSSLGEVVILEDLVHLDNPLPFISLSKGEQTNFHLKDNVKFPFWFDIVVPDAAINRVVANFNIGFNQKGLDELNKHNIPTNIPAIISHEGNDYQFYYFSGSFSSTNTLSASSSHYKWISAFKYFLYNEDDTLESISFFWTFYQPLMVTIFENYYKKIGTYRGK</sequence>
<gene>
    <name evidence="1" type="ORF">SAE01_13310</name>
</gene>
<proteinExistence type="predicted"/>
<comment type="caution">
    <text evidence="1">The sequence shown here is derived from an EMBL/GenBank/DDBJ whole genome shotgun (WGS) entry which is preliminary data.</text>
</comment>
<organism evidence="1 2">
    <name type="scientific">Segetibacter aerophilus</name>
    <dbReference type="NCBI Taxonomy" id="670293"/>
    <lineage>
        <taxon>Bacteria</taxon>
        <taxon>Pseudomonadati</taxon>
        <taxon>Bacteroidota</taxon>
        <taxon>Chitinophagia</taxon>
        <taxon>Chitinophagales</taxon>
        <taxon>Chitinophagaceae</taxon>
        <taxon>Segetibacter</taxon>
    </lineage>
</organism>